<dbReference type="InterPro" id="IPR003879">
    <property type="entry name" value="Butyrophylin_SPRY"/>
</dbReference>
<dbReference type="InterPro" id="IPR050143">
    <property type="entry name" value="TRIM/RBCC"/>
</dbReference>
<dbReference type="SUPFAM" id="SSF49899">
    <property type="entry name" value="Concanavalin A-like lectins/glucanases"/>
    <property type="match status" value="1"/>
</dbReference>
<dbReference type="Pfam" id="PF13765">
    <property type="entry name" value="PRY"/>
    <property type="match status" value="1"/>
</dbReference>
<feature type="region of interest" description="Disordered" evidence="1">
    <location>
        <begin position="1"/>
        <end position="121"/>
    </location>
</feature>
<dbReference type="GO" id="GO:0045087">
    <property type="term" value="P:innate immune response"/>
    <property type="evidence" value="ECO:0000318"/>
    <property type="project" value="GO_Central"/>
</dbReference>
<evidence type="ECO:0000313" key="3">
    <source>
        <dbReference type="Ensembl" id="ENSOANP00000037959.1"/>
    </source>
</evidence>
<accession>A0A6I8NA71</accession>
<organism evidence="3 4">
    <name type="scientific">Ornithorhynchus anatinus</name>
    <name type="common">Duckbill platypus</name>
    <dbReference type="NCBI Taxonomy" id="9258"/>
    <lineage>
        <taxon>Eukaryota</taxon>
        <taxon>Metazoa</taxon>
        <taxon>Chordata</taxon>
        <taxon>Craniata</taxon>
        <taxon>Vertebrata</taxon>
        <taxon>Euteleostomi</taxon>
        <taxon>Mammalia</taxon>
        <taxon>Monotremata</taxon>
        <taxon>Ornithorhynchidae</taxon>
        <taxon>Ornithorhynchus</taxon>
    </lineage>
</organism>
<feature type="compositionally biased region" description="Pro residues" evidence="1">
    <location>
        <begin position="97"/>
        <end position="106"/>
    </location>
</feature>
<dbReference type="SMART" id="SM00589">
    <property type="entry name" value="PRY"/>
    <property type="match status" value="1"/>
</dbReference>
<dbReference type="PANTHER" id="PTHR24103">
    <property type="entry name" value="E3 UBIQUITIN-PROTEIN LIGASE TRIM"/>
    <property type="match status" value="1"/>
</dbReference>
<dbReference type="InParanoid" id="A0A6I8NA71"/>
<dbReference type="PRINTS" id="PR01407">
    <property type="entry name" value="BUTYPHLNCDUF"/>
</dbReference>
<evidence type="ECO:0000313" key="4">
    <source>
        <dbReference type="Proteomes" id="UP000002279"/>
    </source>
</evidence>
<dbReference type="GO" id="GO:0005737">
    <property type="term" value="C:cytoplasm"/>
    <property type="evidence" value="ECO:0000318"/>
    <property type="project" value="GO_Central"/>
</dbReference>
<dbReference type="InterPro" id="IPR001870">
    <property type="entry name" value="B30.2/SPRY"/>
</dbReference>
<dbReference type="GeneTree" id="ENSGT00940000153527"/>
<dbReference type="GO" id="GO:0061630">
    <property type="term" value="F:ubiquitin protein ligase activity"/>
    <property type="evidence" value="ECO:0000318"/>
    <property type="project" value="GO_Central"/>
</dbReference>
<reference evidence="3 4" key="1">
    <citation type="journal article" date="2008" name="Nature">
        <title>Genome analysis of the platypus reveals unique signatures of evolution.</title>
        <authorList>
            <person name="Warren W.C."/>
            <person name="Hillier L.W."/>
            <person name="Marshall Graves J.A."/>
            <person name="Birney E."/>
            <person name="Ponting C.P."/>
            <person name="Grutzner F."/>
            <person name="Belov K."/>
            <person name="Miller W."/>
            <person name="Clarke L."/>
            <person name="Chinwalla A.T."/>
            <person name="Yang S.P."/>
            <person name="Heger A."/>
            <person name="Locke D.P."/>
            <person name="Miethke P."/>
            <person name="Waters P.D."/>
            <person name="Veyrunes F."/>
            <person name="Fulton L."/>
            <person name="Fulton B."/>
            <person name="Graves T."/>
            <person name="Wallis J."/>
            <person name="Puente X.S."/>
            <person name="Lopez-Otin C."/>
            <person name="Ordonez G.R."/>
            <person name="Eichler E.E."/>
            <person name="Chen L."/>
            <person name="Cheng Z."/>
            <person name="Deakin J.E."/>
            <person name="Alsop A."/>
            <person name="Thompson K."/>
            <person name="Kirby P."/>
            <person name="Papenfuss A.T."/>
            <person name="Wakefield M.J."/>
            <person name="Olender T."/>
            <person name="Lancet D."/>
            <person name="Huttley G.A."/>
            <person name="Smit A.F."/>
            <person name="Pask A."/>
            <person name="Temple-Smith P."/>
            <person name="Batzer M.A."/>
            <person name="Walker J.A."/>
            <person name="Konkel M.K."/>
            <person name="Harris R.S."/>
            <person name="Whittington C.M."/>
            <person name="Wong E.S."/>
            <person name="Gemmell N.J."/>
            <person name="Buschiazzo E."/>
            <person name="Vargas Jentzsch I.M."/>
            <person name="Merkel A."/>
            <person name="Schmitz J."/>
            <person name="Zemann A."/>
            <person name="Churakov G."/>
            <person name="Kriegs J.O."/>
            <person name="Brosius J."/>
            <person name="Murchison E.P."/>
            <person name="Sachidanandam R."/>
            <person name="Smith C."/>
            <person name="Hannon G.J."/>
            <person name="Tsend-Ayush E."/>
            <person name="McMillan D."/>
            <person name="Attenborough R."/>
            <person name="Rens W."/>
            <person name="Ferguson-Smith M."/>
            <person name="Lefevre C.M."/>
            <person name="Sharp J.A."/>
            <person name="Nicholas K.R."/>
            <person name="Ray D.A."/>
            <person name="Kube M."/>
            <person name="Reinhardt R."/>
            <person name="Pringle T.H."/>
            <person name="Taylor J."/>
            <person name="Jones R.C."/>
            <person name="Nixon B."/>
            <person name="Dacheux J.L."/>
            <person name="Niwa H."/>
            <person name="Sekita Y."/>
            <person name="Huang X."/>
            <person name="Stark A."/>
            <person name="Kheradpour P."/>
            <person name="Kellis M."/>
            <person name="Flicek P."/>
            <person name="Chen Y."/>
            <person name="Webber C."/>
            <person name="Hardison R."/>
            <person name="Nelson J."/>
            <person name="Hallsworth-Pepin K."/>
            <person name="Delehaunty K."/>
            <person name="Markovic C."/>
            <person name="Minx P."/>
            <person name="Feng Y."/>
            <person name="Kremitzki C."/>
            <person name="Mitreva M."/>
            <person name="Glasscock J."/>
            <person name="Wylie T."/>
            <person name="Wohldmann P."/>
            <person name="Thiru P."/>
            <person name="Nhan M.N."/>
            <person name="Pohl C.S."/>
            <person name="Smith S.M."/>
            <person name="Hou S."/>
            <person name="Nefedov M."/>
            <person name="de Jong P.J."/>
            <person name="Renfree M.B."/>
            <person name="Mardis E.R."/>
            <person name="Wilson R.K."/>
        </authorList>
    </citation>
    <scope>NUCLEOTIDE SEQUENCE [LARGE SCALE GENOMIC DNA]</scope>
    <source>
        <strain evidence="3 4">Glennie</strain>
    </source>
</reference>
<dbReference type="InterPro" id="IPR043136">
    <property type="entry name" value="B30.2/SPRY_sf"/>
</dbReference>
<feature type="compositionally biased region" description="Basic and acidic residues" evidence="1">
    <location>
        <begin position="320"/>
        <end position="330"/>
    </location>
</feature>
<dbReference type="InterPro" id="IPR013320">
    <property type="entry name" value="ConA-like_dom_sf"/>
</dbReference>
<reference evidence="3" key="2">
    <citation type="submission" date="2025-08" db="UniProtKB">
        <authorList>
            <consortium name="Ensembl"/>
        </authorList>
    </citation>
    <scope>IDENTIFICATION</scope>
    <source>
        <strain evidence="3">Glennie</strain>
    </source>
</reference>
<evidence type="ECO:0000259" key="2">
    <source>
        <dbReference type="PROSITE" id="PS50188"/>
    </source>
</evidence>
<proteinExistence type="predicted"/>
<reference evidence="3" key="3">
    <citation type="submission" date="2025-09" db="UniProtKB">
        <authorList>
            <consortium name="Ensembl"/>
        </authorList>
    </citation>
    <scope>IDENTIFICATION</scope>
    <source>
        <strain evidence="3">Glennie</strain>
    </source>
</reference>
<dbReference type="FunFam" id="2.60.120.920:FF:000004">
    <property type="entry name" value="Butyrophilin subfamily 1 member A1"/>
    <property type="match status" value="1"/>
</dbReference>
<keyword evidence="4" id="KW-1185">Reference proteome</keyword>
<dbReference type="SMART" id="SM00449">
    <property type="entry name" value="SPRY"/>
    <property type="match status" value="1"/>
</dbReference>
<dbReference type="Proteomes" id="UP000002279">
    <property type="component" value="Chromosome X5"/>
</dbReference>
<dbReference type="InterPro" id="IPR006574">
    <property type="entry name" value="PRY"/>
</dbReference>
<dbReference type="AlphaFoldDB" id="A0A6I8NA71"/>
<feature type="compositionally biased region" description="Gly residues" evidence="1">
    <location>
        <begin position="49"/>
        <end position="61"/>
    </location>
</feature>
<dbReference type="Ensembl" id="ENSOANT00000049490.1">
    <property type="protein sequence ID" value="ENSOANP00000037959.1"/>
    <property type="gene ID" value="ENSOANG00000039037.1"/>
</dbReference>
<dbReference type="PROSITE" id="PS50188">
    <property type="entry name" value="B302_SPRY"/>
    <property type="match status" value="1"/>
</dbReference>
<feature type="compositionally biased region" description="Low complexity" evidence="1">
    <location>
        <begin position="84"/>
        <end position="96"/>
    </location>
</feature>
<dbReference type="Pfam" id="PF00622">
    <property type="entry name" value="SPRY"/>
    <property type="match status" value="1"/>
</dbReference>
<dbReference type="InterPro" id="IPR003877">
    <property type="entry name" value="SPRY_dom"/>
</dbReference>
<sequence>MAGPECGGDRGEVKPQAGAGAPRRRWGVGWGLSPGGGAERDDVTAVSHPGGGAEPPGGARGGHSVRRWPGGRRSGGSQLRTRPLRAALPCCARARPGPAPESPLPRAPNAHPHTLSAAHGTLDPDTAFRLLVLSEDRKRATVGYKLQDLPNNPERFTGSAGVRGHESFTSRRHCWAVEVGEATVWSLGVCRENVRRKWEISESPTDGFWAVKEDDGEYWALTSPRVPLPLTTSPSRVVVYLDFEAGDVSFYSGTDGSHIYTFPRAAFSGALRPFFCFYRGYESLTICLVPGGAGENPVPDPAQETPVSPPEGSSQWMEAKQGEAVRKEGASMDSTADPSYMTEDP</sequence>
<feature type="region of interest" description="Disordered" evidence="1">
    <location>
        <begin position="297"/>
        <end position="345"/>
    </location>
</feature>
<dbReference type="Gene3D" id="2.60.120.920">
    <property type="match status" value="1"/>
</dbReference>
<name>A0A6I8NA71_ORNAN</name>
<dbReference type="OMA" id="YESLTIC"/>
<protein>
    <recommendedName>
        <fullName evidence="2">B30.2/SPRY domain-containing protein</fullName>
    </recommendedName>
</protein>
<feature type="compositionally biased region" description="Gly residues" evidence="1">
    <location>
        <begin position="28"/>
        <end position="37"/>
    </location>
</feature>
<feature type="domain" description="B30.2/SPRY" evidence="2">
    <location>
        <begin position="100"/>
        <end position="293"/>
    </location>
</feature>
<dbReference type="Bgee" id="ENSOANG00000039037">
    <property type="expression patterns" value="Expressed in cerebellum and 3 other cell types or tissues"/>
</dbReference>
<evidence type="ECO:0000256" key="1">
    <source>
        <dbReference type="SAM" id="MobiDB-lite"/>
    </source>
</evidence>